<keyword evidence="2" id="KW-1185">Reference proteome</keyword>
<dbReference type="Gene3D" id="3.30.530.20">
    <property type="match status" value="1"/>
</dbReference>
<sequence>MADATVTTVDSGPKKVSRQVVVNAPVGEVFALVANPHWHPELDGSGTVRDTPVKGPDRLSPGAKFSVGMKQFGVPYKITSTVTAFEDNRVVEWQHPLGHKWRWELRETSPTTTTVTETFDYSTAKIPAMITTFGYDKKNGEGISGTLKALAARFA</sequence>
<evidence type="ECO:0000313" key="1">
    <source>
        <dbReference type="EMBL" id="PYE14932.1"/>
    </source>
</evidence>
<dbReference type="SUPFAM" id="SSF55961">
    <property type="entry name" value="Bet v1-like"/>
    <property type="match status" value="1"/>
</dbReference>
<dbReference type="OrthoDB" id="6624781at2"/>
<dbReference type="Proteomes" id="UP000247591">
    <property type="component" value="Unassembled WGS sequence"/>
</dbReference>
<dbReference type="AlphaFoldDB" id="A0A318RI31"/>
<evidence type="ECO:0000313" key="2">
    <source>
        <dbReference type="Proteomes" id="UP000247591"/>
    </source>
</evidence>
<organism evidence="1 2">
    <name type="scientific">Williamsia limnetica</name>
    <dbReference type="NCBI Taxonomy" id="882452"/>
    <lineage>
        <taxon>Bacteria</taxon>
        <taxon>Bacillati</taxon>
        <taxon>Actinomycetota</taxon>
        <taxon>Actinomycetes</taxon>
        <taxon>Mycobacteriales</taxon>
        <taxon>Nocardiaceae</taxon>
        <taxon>Williamsia</taxon>
    </lineage>
</organism>
<name>A0A318RI31_WILLI</name>
<protein>
    <submittedName>
        <fullName evidence="1">Polyketide cyclase/dehydrase/lipid transport protein</fullName>
    </submittedName>
</protein>
<gene>
    <name evidence="1" type="ORF">DFR67_1116</name>
</gene>
<dbReference type="EMBL" id="QJSP01000011">
    <property type="protein sequence ID" value="PYE14932.1"/>
    <property type="molecule type" value="Genomic_DNA"/>
</dbReference>
<dbReference type="InterPro" id="IPR023393">
    <property type="entry name" value="START-like_dom_sf"/>
</dbReference>
<dbReference type="Pfam" id="PF10604">
    <property type="entry name" value="Polyketide_cyc2"/>
    <property type="match status" value="1"/>
</dbReference>
<reference evidence="1 2" key="1">
    <citation type="submission" date="2018-06" db="EMBL/GenBank/DDBJ databases">
        <title>Genomic Encyclopedia of Type Strains, Phase IV (KMG-IV): sequencing the most valuable type-strain genomes for metagenomic binning, comparative biology and taxonomic classification.</title>
        <authorList>
            <person name="Goeker M."/>
        </authorList>
    </citation>
    <scope>NUCLEOTIDE SEQUENCE [LARGE SCALE GENOMIC DNA]</scope>
    <source>
        <strain evidence="1 2">DSM 45521</strain>
    </source>
</reference>
<accession>A0A318RI31</accession>
<proteinExistence type="predicted"/>
<dbReference type="InterPro" id="IPR019587">
    <property type="entry name" value="Polyketide_cyclase/dehydratase"/>
</dbReference>
<dbReference type="RefSeq" id="WP_110470960.1">
    <property type="nucleotide sequence ID" value="NZ_QJSP01000011.1"/>
</dbReference>
<comment type="caution">
    <text evidence="1">The sequence shown here is derived from an EMBL/GenBank/DDBJ whole genome shotgun (WGS) entry which is preliminary data.</text>
</comment>